<organism evidence="3 5">
    <name type="scientific">Medicago truncatula</name>
    <name type="common">Barrel medic</name>
    <name type="synonym">Medicago tribuloides</name>
    <dbReference type="NCBI Taxonomy" id="3880"/>
    <lineage>
        <taxon>Eukaryota</taxon>
        <taxon>Viridiplantae</taxon>
        <taxon>Streptophyta</taxon>
        <taxon>Embryophyta</taxon>
        <taxon>Tracheophyta</taxon>
        <taxon>Spermatophyta</taxon>
        <taxon>Magnoliopsida</taxon>
        <taxon>eudicotyledons</taxon>
        <taxon>Gunneridae</taxon>
        <taxon>Pentapetalae</taxon>
        <taxon>rosids</taxon>
        <taxon>fabids</taxon>
        <taxon>Fabales</taxon>
        <taxon>Fabaceae</taxon>
        <taxon>Papilionoideae</taxon>
        <taxon>50 kb inversion clade</taxon>
        <taxon>NPAAA clade</taxon>
        <taxon>Hologalegina</taxon>
        <taxon>IRL clade</taxon>
        <taxon>Trifolieae</taxon>
        <taxon>Medicago</taxon>
    </lineage>
</organism>
<sequence>MGFIKRLLFMVTIWITLRVKCAKERKETNEEKVGDADQNDHGGEIPSKYHAKKNGVANDVLNLEPSNMATKVMLEMTNMYMTKFDRLPSKNEQLLMRKKGSWRIRRKKMYRQENPDDLLYGFGNKWIQLRHQVIFLMELRLLSALSTDPTNQHESFQCVFSSLAHLSGNFPVVPNNSYKPSFNHVVPYLQGLRSLSFRRDSVPLEAVGSRSLSCLVPCAADEGGEWSPVHKAQQ</sequence>
<feature type="chain" id="PRO_5014500206" description="Transmembrane protein" evidence="2">
    <location>
        <begin position="23"/>
        <end position="234"/>
    </location>
</feature>
<dbReference type="EMBL" id="CM001219">
    <property type="protein sequence ID" value="KEH34813.1"/>
    <property type="molecule type" value="Genomic_DNA"/>
</dbReference>
<dbReference type="EnsemblPlants" id="KEH34813">
    <property type="protein sequence ID" value="KEH34813"/>
    <property type="gene ID" value="MTR_3g071800"/>
</dbReference>
<evidence type="ECO:0000256" key="1">
    <source>
        <dbReference type="SAM" id="MobiDB-lite"/>
    </source>
</evidence>
<reference evidence="3 5" key="1">
    <citation type="journal article" date="2011" name="Nature">
        <title>The Medicago genome provides insight into the evolution of rhizobial symbioses.</title>
        <authorList>
            <person name="Young N.D."/>
            <person name="Debelle F."/>
            <person name="Oldroyd G.E."/>
            <person name="Geurts R."/>
            <person name="Cannon S.B."/>
            <person name="Udvardi M.K."/>
            <person name="Benedito V.A."/>
            <person name="Mayer K.F."/>
            <person name="Gouzy J."/>
            <person name="Schoof H."/>
            <person name="Van de Peer Y."/>
            <person name="Proost S."/>
            <person name="Cook D.R."/>
            <person name="Meyers B.C."/>
            <person name="Spannagl M."/>
            <person name="Cheung F."/>
            <person name="De Mita S."/>
            <person name="Krishnakumar V."/>
            <person name="Gundlach H."/>
            <person name="Zhou S."/>
            <person name="Mudge J."/>
            <person name="Bharti A.K."/>
            <person name="Murray J.D."/>
            <person name="Naoumkina M.A."/>
            <person name="Rosen B."/>
            <person name="Silverstein K.A."/>
            <person name="Tang H."/>
            <person name="Rombauts S."/>
            <person name="Zhao P.X."/>
            <person name="Zhou P."/>
            <person name="Barbe V."/>
            <person name="Bardou P."/>
            <person name="Bechner M."/>
            <person name="Bellec A."/>
            <person name="Berger A."/>
            <person name="Berges H."/>
            <person name="Bidwell S."/>
            <person name="Bisseling T."/>
            <person name="Choisne N."/>
            <person name="Couloux A."/>
            <person name="Denny R."/>
            <person name="Deshpande S."/>
            <person name="Dai X."/>
            <person name="Doyle J.J."/>
            <person name="Dudez A.M."/>
            <person name="Farmer A.D."/>
            <person name="Fouteau S."/>
            <person name="Franken C."/>
            <person name="Gibelin C."/>
            <person name="Gish J."/>
            <person name="Goldstein S."/>
            <person name="Gonzalez A.J."/>
            <person name="Green P.J."/>
            <person name="Hallab A."/>
            <person name="Hartog M."/>
            <person name="Hua A."/>
            <person name="Humphray S.J."/>
            <person name="Jeong D.H."/>
            <person name="Jing Y."/>
            <person name="Jocker A."/>
            <person name="Kenton S.M."/>
            <person name="Kim D.J."/>
            <person name="Klee K."/>
            <person name="Lai H."/>
            <person name="Lang C."/>
            <person name="Lin S."/>
            <person name="Macmil S.L."/>
            <person name="Magdelenat G."/>
            <person name="Matthews L."/>
            <person name="McCorrison J."/>
            <person name="Monaghan E.L."/>
            <person name="Mun J.H."/>
            <person name="Najar F.Z."/>
            <person name="Nicholson C."/>
            <person name="Noirot C."/>
            <person name="O'Bleness M."/>
            <person name="Paule C.R."/>
            <person name="Poulain J."/>
            <person name="Prion F."/>
            <person name="Qin B."/>
            <person name="Qu C."/>
            <person name="Retzel E.F."/>
            <person name="Riddle C."/>
            <person name="Sallet E."/>
            <person name="Samain S."/>
            <person name="Samson N."/>
            <person name="Sanders I."/>
            <person name="Saurat O."/>
            <person name="Scarpelli C."/>
            <person name="Schiex T."/>
            <person name="Segurens B."/>
            <person name="Severin A.J."/>
            <person name="Sherrier D.J."/>
            <person name="Shi R."/>
            <person name="Sims S."/>
            <person name="Singer S.R."/>
            <person name="Sinharoy S."/>
            <person name="Sterck L."/>
            <person name="Viollet A."/>
            <person name="Wang B.B."/>
            <person name="Wang K."/>
            <person name="Wang M."/>
            <person name="Wang X."/>
            <person name="Warfsmann J."/>
            <person name="Weissenbach J."/>
            <person name="White D.D."/>
            <person name="White J.D."/>
            <person name="Wiley G.B."/>
            <person name="Wincker P."/>
            <person name="Xing Y."/>
            <person name="Yang L."/>
            <person name="Yao Z."/>
            <person name="Ying F."/>
            <person name="Zhai J."/>
            <person name="Zhou L."/>
            <person name="Zuber A."/>
            <person name="Denarie J."/>
            <person name="Dixon R.A."/>
            <person name="May G.D."/>
            <person name="Schwartz D.C."/>
            <person name="Rogers J."/>
            <person name="Quetier F."/>
            <person name="Town C.D."/>
            <person name="Roe B.A."/>
        </authorList>
    </citation>
    <scope>NUCLEOTIDE SEQUENCE [LARGE SCALE GENOMIC DNA]</scope>
    <source>
        <strain evidence="3">A17</strain>
        <strain evidence="4 5">cv. Jemalong A17</strain>
    </source>
</reference>
<dbReference type="HOGENOM" id="CLU_1186534_0_0_1"/>
<evidence type="ECO:0008006" key="6">
    <source>
        <dbReference type="Google" id="ProtNLM"/>
    </source>
</evidence>
<accession>A0A072V0B4</accession>
<feature type="region of interest" description="Disordered" evidence="1">
    <location>
        <begin position="26"/>
        <end position="49"/>
    </location>
</feature>
<reference evidence="4" key="3">
    <citation type="submission" date="2015-04" db="UniProtKB">
        <authorList>
            <consortium name="EnsemblPlants"/>
        </authorList>
    </citation>
    <scope>IDENTIFICATION</scope>
    <source>
        <strain evidence="4">cv. Jemalong A17</strain>
    </source>
</reference>
<name>A0A072V0B4_MEDTR</name>
<evidence type="ECO:0000256" key="2">
    <source>
        <dbReference type="SAM" id="SignalP"/>
    </source>
</evidence>
<proteinExistence type="predicted"/>
<dbReference type="AlphaFoldDB" id="A0A072V0B4"/>
<protein>
    <recommendedName>
        <fullName evidence="6">Transmembrane protein</fullName>
    </recommendedName>
</protein>
<evidence type="ECO:0000313" key="3">
    <source>
        <dbReference type="EMBL" id="KEH34813.1"/>
    </source>
</evidence>
<evidence type="ECO:0000313" key="4">
    <source>
        <dbReference type="EnsemblPlants" id="KEH34813"/>
    </source>
</evidence>
<feature type="signal peptide" evidence="2">
    <location>
        <begin position="1"/>
        <end position="22"/>
    </location>
</feature>
<dbReference type="Proteomes" id="UP000002051">
    <property type="component" value="Chromosome 3"/>
</dbReference>
<keyword evidence="5" id="KW-1185">Reference proteome</keyword>
<evidence type="ECO:0000313" key="5">
    <source>
        <dbReference type="Proteomes" id="UP000002051"/>
    </source>
</evidence>
<reference evidence="3 5" key="2">
    <citation type="journal article" date="2014" name="BMC Genomics">
        <title>An improved genome release (version Mt4.0) for the model legume Medicago truncatula.</title>
        <authorList>
            <person name="Tang H."/>
            <person name="Krishnakumar V."/>
            <person name="Bidwell S."/>
            <person name="Rosen B."/>
            <person name="Chan A."/>
            <person name="Zhou S."/>
            <person name="Gentzbittel L."/>
            <person name="Childs K.L."/>
            <person name="Yandell M."/>
            <person name="Gundlach H."/>
            <person name="Mayer K.F."/>
            <person name="Schwartz D.C."/>
            <person name="Town C.D."/>
        </authorList>
    </citation>
    <scope>GENOME REANNOTATION</scope>
    <source>
        <strain evidence="3">A17</strain>
        <strain evidence="4 5">cv. Jemalong A17</strain>
    </source>
</reference>
<feature type="compositionally biased region" description="Basic and acidic residues" evidence="1">
    <location>
        <begin position="26"/>
        <end position="43"/>
    </location>
</feature>
<keyword evidence="2" id="KW-0732">Signal</keyword>
<gene>
    <name evidence="3" type="ordered locus">MTR_3g071800</name>
</gene>